<name>A0A1L7RE88_9ACTO</name>
<reference evidence="4" key="1">
    <citation type="submission" date="2014-07" db="EMBL/GenBank/DDBJ databases">
        <authorList>
            <person name="Zhang J.E."/>
            <person name="Yang H."/>
            <person name="Guo J."/>
            <person name="Deng Z."/>
            <person name="Luo H."/>
            <person name="Luo M."/>
            <person name="Zhao B."/>
        </authorList>
    </citation>
    <scope>NUCLEOTIDE SEQUENCE</scope>
    <source>
        <strain evidence="4">AM4</strain>
    </source>
</reference>
<dbReference type="EMBL" id="LK995540">
    <property type="protein sequence ID" value="CED92367.1"/>
    <property type="molecule type" value="Genomic_DNA"/>
</dbReference>
<feature type="compositionally biased region" description="Low complexity" evidence="1">
    <location>
        <begin position="151"/>
        <end position="177"/>
    </location>
</feature>
<keyword evidence="2" id="KW-1133">Transmembrane helix</keyword>
<proteinExistence type="predicted"/>
<sequence>MPPKPLADRRKRALAHRLAITVGAAALALSGCTAHMDMRLDAAGTYAVDLVMRDTTGTVFTDGADCESLAADSLIGSGTGATVTASPIGSADDAEGLGCEVHVTGVPIPDADAEDAASEQLVVRDGDLYVVHIAGVGGALAANDAQEDADAAATAATDPTQAATAESTSEPSGSSESLNTVVDARLSITFPGAVVDAGGGTVKGTTVTWEDADLLYDGVSASGRAQAGAGVSAWDRYGTWIVAGVAVTGAAVGAAALWRHRSRRH</sequence>
<keyword evidence="2" id="KW-0472">Membrane</keyword>
<feature type="region of interest" description="Disordered" evidence="1">
    <location>
        <begin position="150"/>
        <end position="178"/>
    </location>
</feature>
<keyword evidence="2" id="KW-0812">Transmembrane</keyword>
<protein>
    <recommendedName>
        <fullName evidence="3">LppM domain-containing protein</fullName>
    </recommendedName>
</protein>
<accession>A0A1L7RE88</accession>
<evidence type="ECO:0000256" key="1">
    <source>
        <dbReference type="SAM" id="MobiDB-lite"/>
    </source>
</evidence>
<evidence type="ECO:0000256" key="2">
    <source>
        <dbReference type="SAM" id="Phobius"/>
    </source>
</evidence>
<dbReference type="PROSITE" id="PS51257">
    <property type="entry name" value="PROKAR_LIPOPROTEIN"/>
    <property type="match status" value="1"/>
</dbReference>
<evidence type="ECO:0000259" key="3">
    <source>
        <dbReference type="Pfam" id="PF21946"/>
    </source>
</evidence>
<feature type="transmembrane region" description="Helical" evidence="2">
    <location>
        <begin position="237"/>
        <end position="258"/>
    </location>
</feature>
<dbReference type="AlphaFoldDB" id="A0A1L7RE88"/>
<dbReference type="Pfam" id="PF21946">
    <property type="entry name" value="LppM"/>
    <property type="match status" value="1"/>
</dbReference>
<gene>
    <name evidence="4" type="ORF">AAM4_2535</name>
</gene>
<organism evidence="4">
    <name type="scientific">Actinomyces succiniciruminis</name>
    <dbReference type="NCBI Taxonomy" id="1522002"/>
    <lineage>
        <taxon>Bacteria</taxon>
        <taxon>Bacillati</taxon>
        <taxon>Actinomycetota</taxon>
        <taxon>Actinomycetes</taxon>
        <taxon>Actinomycetales</taxon>
        <taxon>Actinomycetaceae</taxon>
        <taxon>Actinomyces</taxon>
    </lineage>
</organism>
<feature type="domain" description="LppM" evidence="3">
    <location>
        <begin position="91"/>
        <end position="211"/>
    </location>
</feature>
<dbReference type="InterPro" id="IPR053807">
    <property type="entry name" value="LppM"/>
</dbReference>
<evidence type="ECO:0000313" key="4">
    <source>
        <dbReference type="EMBL" id="CED92367.1"/>
    </source>
</evidence>
<dbReference type="RefSeq" id="WP_210581790.1">
    <property type="nucleotide sequence ID" value="NZ_LK995540.1"/>
</dbReference>